<evidence type="ECO:0000259" key="1">
    <source>
        <dbReference type="Pfam" id="PF00535"/>
    </source>
</evidence>
<proteinExistence type="predicted"/>
<dbReference type="Pfam" id="PF00535">
    <property type="entry name" value="Glycos_transf_2"/>
    <property type="match status" value="1"/>
</dbReference>
<dbReference type="PANTHER" id="PTHR10859:SF91">
    <property type="entry name" value="DOLICHYL-PHOSPHATE BETA-GLUCOSYLTRANSFERASE"/>
    <property type="match status" value="1"/>
</dbReference>
<reference evidence="2 3" key="1">
    <citation type="submission" date="2019-04" db="EMBL/GenBank/DDBJ databases">
        <title>Geobacter ruber sp. nov., ferric-reducing bacteria isolated from paddy soil.</title>
        <authorList>
            <person name="Xu Z."/>
            <person name="Masuda Y."/>
            <person name="Itoh H."/>
            <person name="Senoo K."/>
        </authorList>
    </citation>
    <scope>NUCLEOTIDE SEQUENCE [LARGE SCALE GENOMIC DNA]</scope>
    <source>
        <strain evidence="2 3">Red88</strain>
    </source>
</reference>
<dbReference type="SUPFAM" id="SSF53448">
    <property type="entry name" value="Nucleotide-diphospho-sugar transferases"/>
    <property type="match status" value="1"/>
</dbReference>
<sequence>MGFMRKTRIIVPCYNEATRLNPKAFLDALDNNSDLSFLFVNDGSTDSTRQILTSLKDKNPAQVEIVNLEKNSGKAEAVRQGMLTSLLGAYDYIGYWDADLATPLDVIGDFSRLLESSGAEIVIGSRVRLLGRRIERNVLRHYFGRAFATCASILLNISIYDTQCGAKIFRNSEALRHVFGKPFKVAWTFDVEMLARFPIVMNVSPPEASSRWVEFPLLQWVDVKGSKLKWRDFFTGAFEFCTLFYYLRTPACKTYERYLGTPERA</sequence>
<evidence type="ECO:0000313" key="3">
    <source>
        <dbReference type="Proteomes" id="UP000324298"/>
    </source>
</evidence>
<accession>A0A5A9XC12</accession>
<dbReference type="OrthoDB" id="9802649at2"/>
<keyword evidence="3" id="KW-1185">Reference proteome</keyword>
<dbReference type="Gene3D" id="3.90.550.10">
    <property type="entry name" value="Spore Coat Polysaccharide Biosynthesis Protein SpsA, Chain A"/>
    <property type="match status" value="1"/>
</dbReference>
<feature type="domain" description="Glycosyltransferase 2-like" evidence="1">
    <location>
        <begin position="9"/>
        <end position="138"/>
    </location>
</feature>
<gene>
    <name evidence="2" type="ORF">ET418_12485</name>
</gene>
<dbReference type="GO" id="GO:0006487">
    <property type="term" value="P:protein N-linked glycosylation"/>
    <property type="evidence" value="ECO:0007669"/>
    <property type="project" value="TreeGrafter"/>
</dbReference>
<comment type="caution">
    <text evidence="2">The sequence shown here is derived from an EMBL/GenBank/DDBJ whole genome shotgun (WGS) entry which is preliminary data.</text>
</comment>
<evidence type="ECO:0000313" key="2">
    <source>
        <dbReference type="EMBL" id="KAA0890470.1"/>
    </source>
</evidence>
<protein>
    <submittedName>
        <fullName evidence="2">Glycosyltransferase</fullName>
    </submittedName>
</protein>
<dbReference type="PANTHER" id="PTHR10859">
    <property type="entry name" value="GLYCOSYL TRANSFERASE"/>
    <property type="match status" value="1"/>
</dbReference>
<dbReference type="EMBL" id="SRSD01000007">
    <property type="protein sequence ID" value="KAA0890470.1"/>
    <property type="molecule type" value="Genomic_DNA"/>
</dbReference>
<dbReference type="Proteomes" id="UP000324298">
    <property type="component" value="Unassembled WGS sequence"/>
</dbReference>
<name>A0A5A9XC12_9BACT</name>
<organism evidence="2 3">
    <name type="scientific">Oryzomonas rubra</name>
    <dbReference type="NCBI Taxonomy" id="2509454"/>
    <lineage>
        <taxon>Bacteria</taxon>
        <taxon>Pseudomonadati</taxon>
        <taxon>Thermodesulfobacteriota</taxon>
        <taxon>Desulfuromonadia</taxon>
        <taxon>Geobacterales</taxon>
        <taxon>Geobacteraceae</taxon>
        <taxon>Oryzomonas</taxon>
    </lineage>
</organism>
<dbReference type="InterPro" id="IPR029044">
    <property type="entry name" value="Nucleotide-diphossugar_trans"/>
</dbReference>
<keyword evidence="2" id="KW-0808">Transferase</keyword>
<dbReference type="InterPro" id="IPR001173">
    <property type="entry name" value="Glyco_trans_2-like"/>
</dbReference>
<dbReference type="AlphaFoldDB" id="A0A5A9XC12"/>
<dbReference type="GO" id="GO:0016740">
    <property type="term" value="F:transferase activity"/>
    <property type="evidence" value="ECO:0007669"/>
    <property type="project" value="UniProtKB-KW"/>
</dbReference>